<dbReference type="GO" id="GO:0008804">
    <property type="term" value="F:carbamate kinase activity"/>
    <property type="evidence" value="ECO:0007669"/>
    <property type="project" value="InterPro"/>
</dbReference>
<name>A0A0L0FB80_9EUKA</name>
<evidence type="ECO:0000256" key="1">
    <source>
        <dbReference type="ARBA" id="ARBA00022679"/>
    </source>
</evidence>
<sequence length="63" mass="6662">MSTIARAGKRLLIAIGGNSIIKNPKKTSIAEQAETIKVTAMKIATLVTQRGYEVAITHGNGPQ</sequence>
<dbReference type="EMBL" id="KQ244898">
    <property type="protein sequence ID" value="KNC73994.1"/>
    <property type="molecule type" value="Genomic_DNA"/>
</dbReference>
<keyword evidence="4" id="KW-1185">Reference proteome</keyword>
<gene>
    <name evidence="3" type="ORF">SARC_13450</name>
</gene>
<evidence type="ECO:0000256" key="2">
    <source>
        <dbReference type="ARBA" id="ARBA00022777"/>
    </source>
</evidence>
<organism evidence="3 4">
    <name type="scientific">Sphaeroforma arctica JP610</name>
    <dbReference type="NCBI Taxonomy" id="667725"/>
    <lineage>
        <taxon>Eukaryota</taxon>
        <taxon>Ichthyosporea</taxon>
        <taxon>Ichthyophonida</taxon>
        <taxon>Sphaeroforma</taxon>
    </lineage>
</organism>
<dbReference type="AlphaFoldDB" id="A0A0L0FB80"/>
<dbReference type="InterPro" id="IPR036393">
    <property type="entry name" value="AceGlu_kinase-like_sf"/>
</dbReference>
<dbReference type="InterPro" id="IPR003964">
    <property type="entry name" value="Carb_kinase"/>
</dbReference>
<dbReference type="PANTHER" id="PTHR30409:SF1">
    <property type="entry name" value="CARBAMATE KINASE-RELATED"/>
    <property type="match status" value="1"/>
</dbReference>
<dbReference type="RefSeq" id="XP_014147896.1">
    <property type="nucleotide sequence ID" value="XM_014292421.1"/>
</dbReference>
<feature type="non-terminal residue" evidence="3">
    <location>
        <position position="63"/>
    </location>
</feature>
<dbReference type="PANTHER" id="PTHR30409">
    <property type="entry name" value="CARBAMATE KINASE"/>
    <property type="match status" value="1"/>
</dbReference>
<accession>A0A0L0FB80</accession>
<evidence type="ECO:0000313" key="3">
    <source>
        <dbReference type="EMBL" id="KNC73994.1"/>
    </source>
</evidence>
<dbReference type="SUPFAM" id="SSF53633">
    <property type="entry name" value="Carbamate kinase-like"/>
    <property type="match status" value="1"/>
</dbReference>
<dbReference type="Gene3D" id="3.40.1160.10">
    <property type="entry name" value="Acetylglutamate kinase-like"/>
    <property type="match status" value="1"/>
</dbReference>
<evidence type="ECO:0008006" key="5">
    <source>
        <dbReference type="Google" id="ProtNLM"/>
    </source>
</evidence>
<dbReference type="GO" id="GO:0019546">
    <property type="term" value="P:L-arginine deiminase pathway"/>
    <property type="evidence" value="ECO:0007669"/>
    <property type="project" value="TreeGrafter"/>
</dbReference>
<evidence type="ECO:0000313" key="4">
    <source>
        <dbReference type="Proteomes" id="UP000054560"/>
    </source>
</evidence>
<dbReference type="GO" id="GO:0005829">
    <property type="term" value="C:cytosol"/>
    <property type="evidence" value="ECO:0007669"/>
    <property type="project" value="TreeGrafter"/>
</dbReference>
<dbReference type="GeneID" id="25913954"/>
<dbReference type="Proteomes" id="UP000054560">
    <property type="component" value="Unassembled WGS sequence"/>
</dbReference>
<dbReference type="OrthoDB" id="36544at2759"/>
<proteinExistence type="predicted"/>
<keyword evidence="2" id="KW-0418">Kinase</keyword>
<protein>
    <recommendedName>
        <fullName evidence="5">Carbamate kinase</fullName>
    </recommendedName>
</protein>
<keyword evidence="1" id="KW-0808">Transferase</keyword>
<reference evidence="3 4" key="1">
    <citation type="submission" date="2011-02" db="EMBL/GenBank/DDBJ databases">
        <title>The Genome Sequence of Sphaeroforma arctica JP610.</title>
        <authorList>
            <consortium name="The Broad Institute Genome Sequencing Platform"/>
            <person name="Russ C."/>
            <person name="Cuomo C."/>
            <person name="Young S.K."/>
            <person name="Zeng Q."/>
            <person name="Gargeya S."/>
            <person name="Alvarado L."/>
            <person name="Berlin A."/>
            <person name="Chapman S.B."/>
            <person name="Chen Z."/>
            <person name="Freedman E."/>
            <person name="Gellesch M."/>
            <person name="Goldberg J."/>
            <person name="Griggs A."/>
            <person name="Gujja S."/>
            <person name="Heilman E."/>
            <person name="Heiman D."/>
            <person name="Howarth C."/>
            <person name="Mehta T."/>
            <person name="Neiman D."/>
            <person name="Pearson M."/>
            <person name="Roberts A."/>
            <person name="Saif S."/>
            <person name="Shea T."/>
            <person name="Shenoy N."/>
            <person name="Sisk P."/>
            <person name="Stolte C."/>
            <person name="Sykes S."/>
            <person name="White J."/>
            <person name="Yandava C."/>
            <person name="Burger G."/>
            <person name="Gray M.W."/>
            <person name="Holland P.W.H."/>
            <person name="King N."/>
            <person name="Lang F.B.F."/>
            <person name="Roger A.J."/>
            <person name="Ruiz-Trillo I."/>
            <person name="Haas B."/>
            <person name="Nusbaum C."/>
            <person name="Birren B."/>
        </authorList>
    </citation>
    <scope>NUCLEOTIDE SEQUENCE [LARGE SCALE GENOMIC DNA]</scope>
    <source>
        <strain evidence="3 4">JP610</strain>
    </source>
</reference>